<feature type="domain" description="DUF4350" evidence="2">
    <location>
        <begin position="41"/>
        <end position="212"/>
    </location>
</feature>
<evidence type="ECO:0000256" key="1">
    <source>
        <dbReference type="SAM" id="Phobius"/>
    </source>
</evidence>
<dbReference type="AlphaFoldDB" id="A0A1I6R863"/>
<organism evidence="3 4">
    <name type="scientific">Marininema halotolerans</name>
    <dbReference type="NCBI Taxonomy" id="1155944"/>
    <lineage>
        <taxon>Bacteria</taxon>
        <taxon>Bacillati</taxon>
        <taxon>Bacillota</taxon>
        <taxon>Bacilli</taxon>
        <taxon>Bacillales</taxon>
        <taxon>Thermoactinomycetaceae</taxon>
        <taxon>Marininema</taxon>
    </lineage>
</organism>
<dbReference type="EMBL" id="FPAA01000004">
    <property type="protein sequence ID" value="SFS60901.1"/>
    <property type="molecule type" value="Genomic_DNA"/>
</dbReference>
<evidence type="ECO:0000313" key="3">
    <source>
        <dbReference type="EMBL" id="SFS60901.1"/>
    </source>
</evidence>
<name>A0A1I6R863_9BACL</name>
<feature type="transmembrane region" description="Helical" evidence="1">
    <location>
        <begin position="250"/>
        <end position="267"/>
    </location>
</feature>
<keyword evidence="1" id="KW-0812">Transmembrane</keyword>
<dbReference type="Proteomes" id="UP000198660">
    <property type="component" value="Unassembled WGS sequence"/>
</dbReference>
<evidence type="ECO:0000259" key="2">
    <source>
        <dbReference type="Pfam" id="PF14258"/>
    </source>
</evidence>
<accession>A0A1I6R863</accession>
<sequence length="393" mass="44874">MRSRRFGVFVISLLVIVLLVLLLLAVTLDTDSKTPYNSHGTSSQGLKALYLLFDERQLPVDRWDKGWGSFPKGKDQLLILTEPTGFIPKGDQHRLEMWIKEGNTLALFASPNNELAAEWGFSVSPSGNGEQQGKIPMQHRSSLWEKNIKTLYYPEGNRLVNEQGKVWKDQGNMGRLAERNWGKGKVIYVPEPDFMTNKMIRQGDNLAFALHLATEGKKGIWFGDRLRELSDEETSEGKSASLLNWIDPNGWLILMLLTIAVLLWLYGKGRRFGRPLPDRDLEPPFADEYVKAMGSLYQRANLKSESLHIQWQGLLRIASKRWGLGIGVTEETLINHSKRYLAPEVADQMEALSQTIHRLPEHLSGKQFMQLSQEIYQIREEILAWHTHQSTLN</sequence>
<proteinExistence type="predicted"/>
<dbReference type="Pfam" id="PF14258">
    <property type="entry name" value="DUF4350"/>
    <property type="match status" value="1"/>
</dbReference>
<reference evidence="4" key="1">
    <citation type="submission" date="2016-10" db="EMBL/GenBank/DDBJ databases">
        <authorList>
            <person name="Varghese N."/>
            <person name="Submissions S."/>
        </authorList>
    </citation>
    <scope>NUCLEOTIDE SEQUENCE [LARGE SCALE GENOMIC DNA]</scope>
    <source>
        <strain evidence="4">DSM 45789</strain>
    </source>
</reference>
<gene>
    <name evidence="3" type="ORF">SAMN05444972_104247</name>
</gene>
<dbReference type="RefSeq" id="WP_091836038.1">
    <property type="nucleotide sequence ID" value="NZ_FPAA01000004.1"/>
</dbReference>
<evidence type="ECO:0000313" key="4">
    <source>
        <dbReference type="Proteomes" id="UP000198660"/>
    </source>
</evidence>
<keyword evidence="1" id="KW-0472">Membrane</keyword>
<keyword evidence="4" id="KW-1185">Reference proteome</keyword>
<protein>
    <recommendedName>
        <fullName evidence="2">DUF4350 domain-containing protein</fullName>
    </recommendedName>
</protein>
<keyword evidence="1" id="KW-1133">Transmembrane helix</keyword>
<dbReference type="OrthoDB" id="2986782at2"/>
<dbReference type="InterPro" id="IPR025646">
    <property type="entry name" value="DUF4350"/>
</dbReference>